<feature type="region of interest" description="Disordered" evidence="4">
    <location>
        <begin position="915"/>
        <end position="955"/>
    </location>
</feature>
<evidence type="ECO:0000313" key="7">
    <source>
        <dbReference type="Proteomes" id="UP001165065"/>
    </source>
</evidence>
<dbReference type="PANTHER" id="PTHR47249:SF1">
    <property type="entry name" value="VACUOLAR PROTEIN 8"/>
    <property type="match status" value="1"/>
</dbReference>
<dbReference type="InterPro" id="IPR016024">
    <property type="entry name" value="ARM-type_fold"/>
</dbReference>
<feature type="domain" description="PH" evidence="5">
    <location>
        <begin position="995"/>
        <end position="1093"/>
    </location>
</feature>
<proteinExistence type="inferred from homology"/>
<dbReference type="PANTHER" id="PTHR47249">
    <property type="entry name" value="VACUOLAR PROTEIN 8"/>
    <property type="match status" value="1"/>
</dbReference>
<comment type="caution">
    <text evidence="6">The sequence shown here is derived from an EMBL/GenBank/DDBJ whole genome shotgun (WGS) entry which is preliminary data.</text>
</comment>
<dbReference type="InterPro" id="IPR011993">
    <property type="entry name" value="PH-like_dom_sf"/>
</dbReference>
<evidence type="ECO:0000256" key="2">
    <source>
        <dbReference type="ARBA" id="ARBA00022737"/>
    </source>
</evidence>
<dbReference type="InterPro" id="IPR001849">
    <property type="entry name" value="PH_domain"/>
</dbReference>
<name>A0A9W7GBR1_9STRA</name>
<evidence type="ECO:0000256" key="4">
    <source>
        <dbReference type="SAM" id="MobiDB-lite"/>
    </source>
</evidence>
<comment type="similarity">
    <text evidence="1">Belongs to the beta-catenin family.</text>
</comment>
<evidence type="ECO:0000256" key="3">
    <source>
        <dbReference type="SAM" id="Coils"/>
    </source>
</evidence>
<feature type="coiled-coil region" evidence="3">
    <location>
        <begin position="607"/>
        <end position="688"/>
    </location>
</feature>
<dbReference type="GO" id="GO:0043495">
    <property type="term" value="F:protein-membrane adaptor activity"/>
    <property type="evidence" value="ECO:0007669"/>
    <property type="project" value="InterPro"/>
</dbReference>
<keyword evidence="2" id="KW-0677">Repeat</keyword>
<dbReference type="Pfam" id="PF00169">
    <property type="entry name" value="PH"/>
    <property type="match status" value="1"/>
</dbReference>
<keyword evidence="7" id="KW-1185">Reference proteome</keyword>
<sequence>MDKLDALMEDLTGGDVGKVTAAAKSIVALAEDKNNQKKMYNYKGMVSGLLEVVKKEDGAYKEAREKALEGMKNMAHDADVQKGMFELDGLMKSLLEVIGKEGEEYKVAREYALGAIMNIANGGADVEKEMFELDGLMKSLLEVVGKEGEEYKVAREKALGAIFNISSGGADVQKGMFELDGLMKSLLEVVGKEGEEYKVAREYALGAILNIAGADVEKEMFELDGLMKSLLEVVGKEGEEYKVARERALMAIKNIAGGGAGVQFGLATFPSLLPTLLQYATKDSPSPECRRLSVLALAQIAQNCSTAPLLLTPKDSTVDILACVMEIIKEAGEDLEKWEMGNSIESWSLIFLMNVAQAEFAVPYLRVAGVAKVLAPLVKQKHYESLKAAATVAYLVGGDEEGELFDLLSDNKHAIDKIVDLLENTLNLKGCVGSYDYGVFPLHSSVRAIKILSKSDNFKDYLLSKNCFALLHRTLSQFITDTNAGYVGGGAADVESAALAVEALHELSYPSPTSSTSALDIVTKKVDSNLGSLTDLLSAYKERSSVKSSKEYASSTSTATALIDRISLLANEIKVKKAVAAMKKRQSIARTPTSEHPADADQDAAVNDELLKAKEALGRNLANAKEKARLLEEKIALSEKTSNENNTEVAALTRKFAEAEAAKLKFREEEMEAKMNKMIEMMERLHTKTDVIMKDVKDIKKTVKETLSSLQNFFTNESPVPRFILIGPPANSQVDDKIGGILSGSFLLKSTTASLNVLCAHDLSIACTFQIEEPRKWVKNYAPALKLSLRALKLVAAGTKMATGLPFSIPDTSSFDKFLGEANDAISDVFGESELAGSDDRAALTKIESGEGDEKTRKITGASYAKLKHFFEDEGRMKKLTRTMDKVRGKDGKEEWVSFKNLDMFCAENDATSCEGEDEAEVQETVAEKKNTAAPASDILAASSPPPPPSSESREQIDVLSKKIDGLITSLSLERSSTMSSPSSSITSPSQYTGTIVYEGNLEKRGGGRSLLGSTAWKERFFRLTTTSLKYYDKAGSEKSLGAIILAGATAKVVGATEFDLMNEDAEIRTFHLRAKTKFMMDTWLEKLKQVGLKVEG</sequence>
<evidence type="ECO:0000256" key="1">
    <source>
        <dbReference type="ARBA" id="ARBA00005462"/>
    </source>
</evidence>
<dbReference type="Gene3D" id="2.30.29.30">
    <property type="entry name" value="Pleckstrin-homology domain (PH domain)/Phosphotyrosine-binding domain (PTB)"/>
    <property type="match status" value="1"/>
</dbReference>
<dbReference type="SMART" id="SM00233">
    <property type="entry name" value="PH"/>
    <property type="match status" value="1"/>
</dbReference>
<organism evidence="6 7">
    <name type="scientific">Triparma columacea</name>
    <dbReference type="NCBI Taxonomy" id="722753"/>
    <lineage>
        <taxon>Eukaryota</taxon>
        <taxon>Sar</taxon>
        <taxon>Stramenopiles</taxon>
        <taxon>Ochrophyta</taxon>
        <taxon>Bolidophyceae</taxon>
        <taxon>Parmales</taxon>
        <taxon>Triparmaceae</taxon>
        <taxon>Triparma</taxon>
    </lineage>
</organism>
<feature type="compositionally biased region" description="Low complexity" evidence="4">
    <location>
        <begin position="933"/>
        <end position="943"/>
    </location>
</feature>
<dbReference type="PROSITE" id="PS50003">
    <property type="entry name" value="PH_DOMAIN"/>
    <property type="match status" value="1"/>
</dbReference>
<keyword evidence="3" id="KW-0175">Coiled coil</keyword>
<accession>A0A9W7GBR1</accession>
<reference evidence="7" key="1">
    <citation type="journal article" date="2023" name="Commun. Biol.">
        <title>Genome analysis of Parmales, the sister group of diatoms, reveals the evolutionary specialization of diatoms from phago-mixotrophs to photoautotrophs.</title>
        <authorList>
            <person name="Ban H."/>
            <person name="Sato S."/>
            <person name="Yoshikawa S."/>
            <person name="Yamada K."/>
            <person name="Nakamura Y."/>
            <person name="Ichinomiya M."/>
            <person name="Sato N."/>
            <person name="Blanc-Mathieu R."/>
            <person name="Endo H."/>
            <person name="Kuwata A."/>
            <person name="Ogata H."/>
        </authorList>
    </citation>
    <scope>NUCLEOTIDE SEQUENCE [LARGE SCALE GENOMIC DNA]</scope>
</reference>
<dbReference type="SUPFAM" id="SSF50729">
    <property type="entry name" value="PH domain-like"/>
    <property type="match status" value="1"/>
</dbReference>
<dbReference type="InterPro" id="IPR045156">
    <property type="entry name" value="Vac8"/>
</dbReference>
<protein>
    <recommendedName>
        <fullName evidence="5">PH domain-containing protein</fullName>
    </recommendedName>
</protein>
<dbReference type="EMBL" id="BRYA01000129">
    <property type="protein sequence ID" value="GMI40450.1"/>
    <property type="molecule type" value="Genomic_DNA"/>
</dbReference>
<dbReference type="InterPro" id="IPR011989">
    <property type="entry name" value="ARM-like"/>
</dbReference>
<evidence type="ECO:0000313" key="6">
    <source>
        <dbReference type="EMBL" id="GMI40450.1"/>
    </source>
</evidence>
<dbReference type="Proteomes" id="UP001165065">
    <property type="component" value="Unassembled WGS sequence"/>
</dbReference>
<gene>
    <name evidence="6" type="ORF">TrCOL_g99</name>
</gene>
<dbReference type="AlphaFoldDB" id="A0A9W7GBR1"/>
<dbReference type="Gene3D" id="1.25.10.10">
    <property type="entry name" value="Leucine-rich Repeat Variant"/>
    <property type="match status" value="1"/>
</dbReference>
<dbReference type="OrthoDB" id="7537227at2759"/>
<dbReference type="GO" id="GO:0071562">
    <property type="term" value="P:nucleus-vacuole junction assembly"/>
    <property type="evidence" value="ECO:0007669"/>
    <property type="project" value="InterPro"/>
</dbReference>
<evidence type="ECO:0000259" key="5">
    <source>
        <dbReference type="PROSITE" id="PS50003"/>
    </source>
</evidence>
<dbReference type="SUPFAM" id="SSF48371">
    <property type="entry name" value="ARM repeat"/>
    <property type="match status" value="1"/>
</dbReference>